<dbReference type="Proteomes" id="UP000187012">
    <property type="component" value="Unassembled WGS sequence"/>
</dbReference>
<organism evidence="1 2">
    <name type="scientific">Paraburkholderia ribeironis</name>
    <dbReference type="NCBI Taxonomy" id="1247936"/>
    <lineage>
        <taxon>Bacteria</taxon>
        <taxon>Pseudomonadati</taxon>
        <taxon>Pseudomonadota</taxon>
        <taxon>Betaproteobacteria</taxon>
        <taxon>Burkholderiales</taxon>
        <taxon>Burkholderiaceae</taxon>
        <taxon>Paraburkholderia</taxon>
    </lineage>
</organism>
<evidence type="ECO:0000313" key="1">
    <source>
        <dbReference type="EMBL" id="SIT42013.1"/>
    </source>
</evidence>
<name>A0A1N7S3N3_9BURK</name>
<reference evidence="1 2" key="1">
    <citation type="submission" date="2016-12" db="EMBL/GenBank/DDBJ databases">
        <authorList>
            <person name="Song W.-J."/>
            <person name="Kurnit D.M."/>
        </authorList>
    </citation>
    <scope>NUCLEOTIDE SEQUENCE [LARGE SCALE GENOMIC DNA]</scope>
    <source>
        <strain evidence="1 2">STM7296</strain>
    </source>
</reference>
<evidence type="ECO:0000313" key="2">
    <source>
        <dbReference type="Proteomes" id="UP000187012"/>
    </source>
</evidence>
<dbReference type="STRING" id="1247936.BN2475_340048"/>
<accession>A0A1N7S3N3</accession>
<dbReference type="AlphaFoldDB" id="A0A1N7S3N3"/>
<gene>
    <name evidence="1" type="ORF">BN2475_340048</name>
</gene>
<keyword evidence="2" id="KW-1185">Reference proteome</keyword>
<protein>
    <submittedName>
        <fullName evidence="1">Uncharacterized protein</fullName>
    </submittedName>
</protein>
<dbReference type="EMBL" id="CYGX02000034">
    <property type="protein sequence ID" value="SIT42013.1"/>
    <property type="molecule type" value="Genomic_DNA"/>
</dbReference>
<proteinExistence type="predicted"/>
<sequence>MKTAITNMHTGHFDSYRFYPRPSNVSLTHKNWCLPSLANNHAARFGLTSTGLPFPVSNRVAALVR</sequence>